<dbReference type="InterPro" id="IPR011598">
    <property type="entry name" value="bHLH_dom"/>
</dbReference>
<feature type="compositionally biased region" description="Low complexity" evidence="1">
    <location>
        <begin position="94"/>
        <end position="109"/>
    </location>
</feature>
<evidence type="ECO:0000313" key="3">
    <source>
        <dbReference type="EMBL" id="KAG0689295.1"/>
    </source>
</evidence>
<feature type="compositionally biased region" description="Low complexity" evidence="1">
    <location>
        <begin position="324"/>
        <end position="333"/>
    </location>
</feature>
<gene>
    <name evidence="3" type="ORF">C6P40_005271</name>
</gene>
<feature type="compositionally biased region" description="Polar residues" evidence="1">
    <location>
        <begin position="211"/>
        <end position="226"/>
    </location>
</feature>
<dbReference type="Proteomes" id="UP000697127">
    <property type="component" value="Unassembled WGS sequence"/>
</dbReference>
<comment type="caution">
    <text evidence="3">The sequence shown here is derived from an EMBL/GenBank/DDBJ whole genome shotgun (WGS) entry which is preliminary data.</text>
</comment>
<feature type="region of interest" description="Disordered" evidence="1">
    <location>
        <begin position="419"/>
        <end position="446"/>
    </location>
</feature>
<dbReference type="Pfam" id="PF00010">
    <property type="entry name" value="HLH"/>
    <property type="match status" value="1"/>
</dbReference>
<feature type="compositionally biased region" description="Polar residues" evidence="1">
    <location>
        <begin position="437"/>
        <end position="446"/>
    </location>
</feature>
<dbReference type="EMBL" id="PUHW01000089">
    <property type="protein sequence ID" value="KAG0689295.1"/>
    <property type="molecule type" value="Genomic_DNA"/>
</dbReference>
<feature type="compositionally biased region" description="Polar residues" evidence="1">
    <location>
        <begin position="8"/>
        <end position="22"/>
    </location>
</feature>
<accession>A0A9P6WLG0</accession>
<evidence type="ECO:0000259" key="2">
    <source>
        <dbReference type="PROSITE" id="PS50888"/>
    </source>
</evidence>
<feature type="region of interest" description="Disordered" evidence="1">
    <location>
        <begin position="211"/>
        <end position="230"/>
    </location>
</feature>
<keyword evidence="4" id="KW-1185">Reference proteome</keyword>
<dbReference type="SMART" id="SM00353">
    <property type="entry name" value="HLH"/>
    <property type="match status" value="1"/>
</dbReference>
<evidence type="ECO:0000313" key="4">
    <source>
        <dbReference type="Proteomes" id="UP000697127"/>
    </source>
</evidence>
<feature type="region of interest" description="Disordered" evidence="1">
    <location>
        <begin position="1"/>
        <end position="23"/>
    </location>
</feature>
<feature type="compositionally biased region" description="Low complexity" evidence="1">
    <location>
        <begin position="49"/>
        <end position="59"/>
    </location>
</feature>
<dbReference type="SUPFAM" id="SSF47459">
    <property type="entry name" value="HLH, helix-loop-helix DNA-binding domain"/>
    <property type="match status" value="1"/>
</dbReference>
<sequence length="446" mass="49209">MINPSLERVNSNKGKSGFSPLSSPVLEFQKYNNISTLRQKRKDHHDNSNNEISSNNGEKISIKFDNSDPRSYKRSKTPVTTPLLSATDRKSKHNNGNTNNSSAASSAQTTPYQTYIFKQQQFPNNNISANSNSTSVSSSTSKENSLSTSKSSINISNNLEFTNSFLDGFDGDLTLPPPPLGKILLNDNTSEFIIPNTDYISMRNDDNEITPSTLMSHNSTPKVFSTSSSLNKRNKNNVLLNPNHHKSAQSSPVILPSSSVNLSPMMESKLLNHSSLIASTSNFPSNNSSNIIINSNVPAVGTNILGNSAQPVNSINDHNDENDNNNNNNNNNKESVHHHHHHHHHHGGSDKKMSHKLAEQGRRNRMNIAIQELDKMIPESMKRNITVPSKATTVELGCRYIQDLLDQLQKEGIEFKKDIKDNGCSRSDSISPLDALENNSASNDSI</sequence>
<evidence type="ECO:0000256" key="1">
    <source>
        <dbReference type="SAM" id="MobiDB-lite"/>
    </source>
</evidence>
<proteinExistence type="predicted"/>
<reference evidence="3" key="1">
    <citation type="submission" date="2020-11" db="EMBL/GenBank/DDBJ databases">
        <title>Kefir isolates.</title>
        <authorList>
            <person name="Marcisauskas S."/>
            <person name="Kim Y."/>
            <person name="Blasche S."/>
        </authorList>
    </citation>
    <scope>NUCLEOTIDE SEQUENCE</scope>
    <source>
        <strain evidence="3">Olga-1</strain>
    </source>
</reference>
<dbReference type="Gene3D" id="4.10.280.10">
    <property type="entry name" value="Helix-loop-helix DNA-binding domain"/>
    <property type="match status" value="1"/>
</dbReference>
<feature type="compositionally biased region" description="Basic and acidic residues" evidence="1">
    <location>
        <begin position="60"/>
        <end position="71"/>
    </location>
</feature>
<dbReference type="InterPro" id="IPR036638">
    <property type="entry name" value="HLH_DNA-bd_sf"/>
</dbReference>
<feature type="region of interest" description="Disordered" evidence="1">
    <location>
        <begin position="304"/>
        <end position="356"/>
    </location>
</feature>
<feature type="region of interest" description="Disordered" evidence="1">
    <location>
        <begin position="124"/>
        <end position="151"/>
    </location>
</feature>
<name>A0A9P6WLG0_9ASCO</name>
<dbReference type="AlphaFoldDB" id="A0A9P6WLG0"/>
<feature type="compositionally biased region" description="Basic residues" evidence="1">
    <location>
        <begin position="336"/>
        <end position="346"/>
    </location>
</feature>
<dbReference type="GO" id="GO:0046983">
    <property type="term" value="F:protein dimerization activity"/>
    <property type="evidence" value="ECO:0007669"/>
    <property type="project" value="InterPro"/>
</dbReference>
<protein>
    <recommendedName>
        <fullName evidence="2">BHLH domain-containing protein</fullName>
    </recommendedName>
</protein>
<feature type="region of interest" description="Disordered" evidence="1">
    <location>
        <begin position="38"/>
        <end position="109"/>
    </location>
</feature>
<dbReference type="PROSITE" id="PS50888">
    <property type="entry name" value="BHLH"/>
    <property type="match status" value="1"/>
</dbReference>
<feature type="compositionally biased region" description="Basic and acidic residues" evidence="1">
    <location>
        <begin position="347"/>
        <end position="356"/>
    </location>
</feature>
<organism evidence="3 4">
    <name type="scientific">Pichia californica</name>
    <dbReference type="NCBI Taxonomy" id="460514"/>
    <lineage>
        <taxon>Eukaryota</taxon>
        <taxon>Fungi</taxon>
        <taxon>Dikarya</taxon>
        <taxon>Ascomycota</taxon>
        <taxon>Saccharomycotina</taxon>
        <taxon>Pichiomycetes</taxon>
        <taxon>Pichiales</taxon>
        <taxon>Pichiaceae</taxon>
        <taxon>Pichia</taxon>
    </lineage>
</organism>
<feature type="domain" description="BHLH" evidence="2">
    <location>
        <begin position="350"/>
        <end position="404"/>
    </location>
</feature>